<evidence type="ECO:0000256" key="4">
    <source>
        <dbReference type="ARBA" id="ARBA00022692"/>
    </source>
</evidence>
<gene>
    <name evidence="11" type="ORF">ACFSHS_08430</name>
</gene>
<feature type="transmembrane region" description="Helical" evidence="9">
    <location>
        <begin position="111"/>
        <end position="131"/>
    </location>
</feature>
<evidence type="ECO:0000256" key="5">
    <source>
        <dbReference type="ARBA" id="ARBA00022989"/>
    </source>
</evidence>
<dbReference type="EMBL" id="JBHUHP010000009">
    <property type="protein sequence ID" value="MFD2091599.1"/>
    <property type="molecule type" value="Genomic_DNA"/>
</dbReference>
<feature type="transmembrane region" description="Helical" evidence="9">
    <location>
        <begin position="408"/>
        <end position="428"/>
    </location>
</feature>
<feature type="transmembrane region" description="Helical" evidence="9">
    <location>
        <begin position="276"/>
        <end position="294"/>
    </location>
</feature>
<feature type="transmembrane region" description="Helical" evidence="9">
    <location>
        <begin position="328"/>
        <end position="349"/>
    </location>
</feature>
<feature type="transmembrane region" description="Helical" evidence="9">
    <location>
        <begin position="81"/>
        <end position="99"/>
    </location>
</feature>
<comment type="subcellular location">
    <subcellularLocation>
        <location evidence="1">Cell membrane</location>
        <topology evidence="1">Multi-pass membrane protein</topology>
    </subcellularLocation>
    <subcellularLocation>
        <location evidence="7">Membrane</location>
        <topology evidence="7">Multi-pass membrane protein</topology>
    </subcellularLocation>
</comment>
<evidence type="ECO:0000256" key="6">
    <source>
        <dbReference type="ARBA" id="ARBA00023136"/>
    </source>
</evidence>
<protein>
    <submittedName>
        <fullName evidence="11">Na+/H+ antiporter subunit D</fullName>
    </submittedName>
</protein>
<evidence type="ECO:0000256" key="3">
    <source>
        <dbReference type="ARBA" id="ARBA00022475"/>
    </source>
</evidence>
<evidence type="ECO:0000313" key="11">
    <source>
        <dbReference type="EMBL" id="MFD2091599.1"/>
    </source>
</evidence>
<keyword evidence="4 7" id="KW-0812">Transmembrane</keyword>
<keyword evidence="3" id="KW-1003">Cell membrane</keyword>
<keyword evidence="6 9" id="KW-0472">Membrane</keyword>
<feature type="transmembrane region" description="Helical" evidence="9">
    <location>
        <begin position="370"/>
        <end position="388"/>
    </location>
</feature>
<evidence type="ECO:0000256" key="1">
    <source>
        <dbReference type="ARBA" id="ARBA00004651"/>
    </source>
</evidence>
<comment type="similarity">
    <text evidence="2">Belongs to the CPA3 antiporters (TC 2.A.63) subunit D family.</text>
</comment>
<evidence type="ECO:0000259" key="10">
    <source>
        <dbReference type="Pfam" id="PF00361"/>
    </source>
</evidence>
<reference evidence="12" key="1">
    <citation type="journal article" date="2019" name="Int. J. Syst. Evol. Microbiol.">
        <title>The Global Catalogue of Microorganisms (GCM) 10K type strain sequencing project: providing services to taxonomists for standard genome sequencing and annotation.</title>
        <authorList>
            <consortium name="The Broad Institute Genomics Platform"/>
            <consortium name="The Broad Institute Genome Sequencing Center for Infectious Disease"/>
            <person name="Wu L."/>
            <person name="Ma J."/>
        </authorList>
    </citation>
    <scope>NUCLEOTIDE SEQUENCE [LARGE SCALE GENOMIC DNA]</scope>
    <source>
        <strain evidence="12">JCM 3338</strain>
    </source>
</reference>
<proteinExistence type="inferred from homology"/>
<feature type="transmembrane region" description="Helical" evidence="9">
    <location>
        <begin position="167"/>
        <end position="190"/>
    </location>
</feature>
<feature type="region of interest" description="Disordered" evidence="8">
    <location>
        <begin position="466"/>
        <end position="507"/>
    </location>
</feature>
<comment type="caution">
    <text evidence="11">The sequence shown here is derived from an EMBL/GenBank/DDBJ whole genome shotgun (WGS) entry which is preliminary data.</text>
</comment>
<dbReference type="InterPro" id="IPR001750">
    <property type="entry name" value="ND/Mrp_TM"/>
</dbReference>
<feature type="transmembrane region" description="Helical" evidence="9">
    <location>
        <begin position="301"/>
        <end position="322"/>
    </location>
</feature>
<dbReference type="InterPro" id="IPR003918">
    <property type="entry name" value="NADH_UbQ_OxRdtase"/>
</dbReference>
<feature type="domain" description="NADH:quinone oxidoreductase/Mrp antiporter transmembrane" evidence="10">
    <location>
        <begin position="131"/>
        <end position="420"/>
    </location>
</feature>
<dbReference type="PANTHER" id="PTHR42703:SF1">
    <property type="entry name" value="NA(+)_H(+) ANTIPORTER SUBUNIT D1"/>
    <property type="match status" value="1"/>
</dbReference>
<dbReference type="PRINTS" id="PR01437">
    <property type="entry name" value="NUOXDRDTASE4"/>
</dbReference>
<feature type="transmembrane region" description="Helical" evidence="9">
    <location>
        <begin position="137"/>
        <end position="155"/>
    </location>
</feature>
<evidence type="ECO:0000256" key="9">
    <source>
        <dbReference type="SAM" id="Phobius"/>
    </source>
</evidence>
<evidence type="ECO:0000256" key="2">
    <source>
        <dbReference type="ARBA" id="ARBA00005346"/>
    </source>
</evidence>
<dbReference type="InterPro" id="IPR050586">
    <property type="entry name" value="CPA3_Na-H_Antiporter_D"/>
</dbReference>
<accession>A0ABW4X920</accession>
<feature type="compositionally biased region" description="Basic residues" evidence="8">
    <location>
        <begin position="480"/>
        <end position="494"/>
    </location>
</feature>
<sequence length="574" mass="58504">MISVLAPLPVLLPLLGAAGTLLVGRHPRTQRTVSLLVLVTVLAVSLLLLWQADAQGATAVSVGGWPVPLGIVLVVDRLSALMLVVASTVALGVLVFAVGQGSADGSEQSPLSIFHPTFLVLIAGVSNAFLAGDLFNLYVGFEILLMASYVLLTLGGSAPRVRAGVTYVIVSLTSSLIFLAAIGLVYAATGTVTMAQLATRLAELPAGTQLLLQSMLLIAFCIKAAVFPLSAWLPDSYPTAPAPVTAVFAGLLTKVGVYAIIRTQTLLFPGGGLDDVLMWAGLATMLIGILGAVAQTDIRRLLSFTLVSHIGYMVFGIALGTAAGLAGAVFYVAHHIAIQTTLFLVAGLVERQGGSTSMDRLGGLATRSPLLAVLFFVPAMNLAGIPPLSGFIGKLGLLQAGIADGSPLALTVVAGGVVTSLLTLLAVARVWTRAFWRPPTQEPAADTAAAAAGDAATAGDGDGVPALVGAGGPAGDGHRTPRQAARRAAWRRHHEVATAGSADPAPRAGAVRALRPLPGVMAAATAAMVAVTVGLTVVAGALYGYTDRAAEDLLDRAPYITAVFGDPVPAEEGE</sequence>
<dbReference type="Pfam" id="PF00361">
    <property type="entry name" value="Proton_antipo_M"/>
    <property type="match status" value="1"/>
</dbReference>
<dbReference type="NCBIfam" id="NF009308">
    <property type="entry name" value="PRK12665.1"/>
    <property type="match status" value="1"/>
</dbReference>
<evidence type="ECO:0000256" key="8">
    <source>
        <dbReference type="SAM" id="MobiDB-lite"/>
    </source>
</evidence>
<dbReference type="Proteomes" id="UP001597402">
    <property type="component" value="Unassembled WGS sequence"/>
</dbReference>
<keyword evidence="12" id="KW-1185">Reference proteome</keyword>
<keyword evidence="5 9" id="KW-1133">Transmembrane helix</keyword>
<organism evidence="11 12">
    <name type="scientific">Blastococcus deserti</name>
    <dbReference type="NCBI Taxonomy" id="2259033"/>
    <lineage>
        <taxon>Bacteria</taxon>
        <taxon>Bacillati</taxon>
        <taxon>Actinomycetota</taxon>
        <taxon>Actinomycetes</taxon>
        <taxon>Geodermatophilales</taxon>
        <taxon>Geodermatophilaceae</taxon>
        <taxon>Blastococcus</taxon>
    </lineage>
</organism>
<feature type="transmembrane region" description="Helical" evidence="9">
    <location>
        <begin position="33"/>
        <end position="50"/>
    </location>
</feature>
<feature type="transmembrane region" description="Helical" evidence="9">
    <location>
        <begin position="240"/>
        <end position="261"/>
    </location>
</feature>
<dbReference type="PANTHER" id="PTHR42703">
    <property type="entry name" value="NADH DEHYDROGENASE"/>
    <property type="match status" value="1"/>
</dbReference>
<dbReference type="RefSeq" id="WP_376874042.1">
    <property type="nucleotide sequence ID" value="NZ_JBHUHP010000009.1"/>
</dbReference>
<name>A0ABW4X920_9ACTN</name>
<feature type="transmembrane region" description="Helical" evidence="9">
    <location>
        <begin position="520"/>
        <end position="545"/>
    </location>
</feature>
<evidence type="ECO:0000256" key="7">
    <source>
        <dbReference type="RuleBase" id="RU000320"/>
    </source>
</evidence>
<feature type="transmembrane region" description="Helical" evidence="9">
    <location>
        <begin position="210"/>
        <end position="233"/>
    </location>
</feature>
<evidence type="ECO:0000313" key="12">
    <source>
        <dbReference type="Proteomes" id="UP001597402"/>
    </source>
</evidence>